<proteinExistence type="predicted"/>
<dbReference type="PANTHER" id="PTHR10151">
    <property type="entry name" value="ECTONUCLEOTIDE PYROPHOSPHATASE/PHOSPHODIESTERASE"/>
    <property type="match status" value="1"/>
</dbReference>
<dbReference type="SUPFAM" id="SSF53649">
    <property type="entry name" value="Alkaline phosphatase-like"/>
    <property type="match status" value="1"/>
</dbReference>
<evidence type="ECO:0000256" key="1">
    <source>
        <dbReference type="SAM" id="Phobius"/>
    </source>
</evidence>
<dbReference type="AlphaFoldDB" id="A0A1M6QSI0"/>
<dbReference type="Pfam" id="PF01663">
    <property type="entry name" value="Phosphodiest"/>
    <property type="match status" value="1"/>
</dbReference>
<dbReference type="EMBL" id="FRAG01000038">
    <property type="protein sequence ID" value="SHK23174.1"/>
    <property type="molecule type" value="Genomic_DNA"/>
</dbReference>
<dbReference type="GO" id="GO:0016787">
    <property type="term" value="F:hydrolase activity"/>
    <property type="evidence" value="ECO:0007669"/>
    <property type="project" value="UniProtKB-ARBA"/>
</dbReference>
<dbReference type="Gene3D" id="3.40.720.10">
    <property type="entry name" value="Alkaline Phosphatase, subunit A"/>
    <property type="match status" value="1"/>
</dbReference>
<keyword evidence="3" id="KW-1185">Reference proteome</keyword>
<sequence>MGLVNRNKGKSIISGSKVILIIIGAAFLIIGALIGRMSIPSSEEVSTYIPELKIVGDVNELVSIHDFKSTKEENSFIALQELVDTAKPVTKNYDVLLVGEDGLFAQIESKNIDDCKIRFSHENGWQAVTQKHPINSKIKRIKEIVVVSKENTWDYGFNVISSKENILNITPGQFYLKELVLYPYFDGKSTKTEDGRKYNVELYKHKKLLPIKSIVKSNQERLLMMGKNGVYEIIDNKGYLEVMNNRINYINPEKRKQIHEIQGIMTEIPSDTIMNTYYDALHYIENDERVLILFLDGFGYHQYEYALSKGYIPFMGGLDNPKMAASVYKPVTNAGFAAMITGQPPNINGVYDRKYKDLKTESIFGKMQKMGKEAVLVEGDIKILNTEIQPILNIDKNKNGTRDDEIFESALKAIKNEPDLALVHFHSIDDMGHEKGDFAKETMETLKTIDGYVKELCNKWDGKIMIVSDHGIHSTAEGGTHGVFRYEDLIVPYFVFEGADK</sequence>
<keyword evidence="1" id="KW-1133">Transmembrane helix</keyword>
<gene>
    <name evidence="2" type="ORF">SAMN02745912_02707</name>
</gene>
<evidence type="ECO:0000313" key="2">
    <source>
        <dbReference type="EMBL" id="SHK23174.1"/>
    </source>
</evidence>
<protein>
    <submittedName>
        <fullName evidence="2">Type I phosphodiesterase / nucleotide pyrophosphatase</fullName>
    </submittedName>
</protein>
<keyword evidence="1" id="KW-0472">Membrane</keyword>
<dbReference type="Proteomes" id="UP000184465">
    <property type="component" value="Unassembled WGS sequence"/>
</dbReference>
<dbReference type="STRING" id="1121301.SAMN02745912_02707"/>
<reference evidence="3" key="1">
    <citation type="submission" date="2016-11" db="EMBL/GenBank/DDBJ databases">
        <authorList>
            <person name="Varghese N."/>
            <person name="Submissions S."/>
        </authorList>
    </citation>
    <scope>NUCLEOTIDE SEQUENCE [LARGE SCALE GENOMIC DNA]</scope>
    <source>
        <strain evidence="3">DSM 15212 / CIP 107654 / DViRD3</strain>
    </source>
</reference>
<keyword evidence="1" id="KW-0812">Transmembrane</keyword>
<dbReference type="InterPro" id="IPR017850">
    <property type="entry name" value="Alkaline_phosphatase_core_sf"/>
</dbReference>
<evidence type="ECO:0000313" key="3">
    <source>
        <dbReference type="Proteomes" id="UP000184465"/>
    </source>
</evidence>
<name>A0A1M6QSI0_PARC5</name>
<dbReference type="PANTHER" id="PTHR10151:SF120">
    <property type="entry name" value="BIS(5'-ADENOSYL)-TRIPHOSPHATASE"/>
    <property type="match status" value="1"/>
</dbReference>
<organism evidence="2 3">
    <name type="scientific">Paramaledivibacter caminithermalis (strain DSM 15212 / CIP 107654 / DViRD3)</name>
    <name type="common">Clostridium caminithermale</name>
    <dbReference type="NCBI Taxonomy" id="1121301"/>
    <lineage>
        <taxon>Bacteria</taxon>
        <taxon>Bacillati</taxon>
        <taxon>Bacillota</taxon>
        <taxon>Clostridia</taxon>
        <taxon>Peptostreptococcales</taxon>
        <taxon>Caminicellaceae</taxon>
        <taxon>Paramaledivibacter</taxon>
    </lineage>
</organism>
<dbReference type="InterPro" id="IPR002591">
    <property type="entry name" value="Phosphodiest/P_Trfase"/>
</dbReference>
<feature type="transmembrane region" description="Helical" evidence="1">
    <location>
        <begin position="12"/>
        <end position="34"/>
    </location>
</feature>
<accession>A0A1M6QSI0</accession>
<dbReference type="OrthoDB" id="1706744at2"/>